<keyword evidence="1" id="KW-1133">Transmembrane helix</keyword>
<reference evidence="4 5" key="1">
    <citation type="submission" date="2016-12" db="EMBL/GenBank/DDBJ databases">
        <title>The draft genome sequence of HSLHS2.</title>
        <authorList>
            <person name="Hu D."/>
            <person name="Wang L."/>
            <person name="Shao Z."/>
        </authorList>
    </citation>
    <scope>NUCLEOTIDE SEQUENCE [LARGE SCALE GENOMIC DNA]</scope>
    <source>
        <strain evidence="4">MCCC 1A06712</strain>
    </source>
</reference>
<keyword evidence="2" id="KW-0732">Signal</keyword>
<keyword evidence="1" id="KW-0472">Membrane</keyword>
<dbReference type="EMBL" id="MSPP01000001">
    <property type="protein sequence ID" value="OUD10686.1"/>
    <property type="molecule type" value="Genomic_DNA"/>
</dbReference>
<feature type="chain" id="PRO_5012784115" description="PilZ domain-containing protein" evidence="2">
    <location>
        <begin position="20"/>
        <end position="267"/>
    </location>
</feature>
<dbReference type="Proteomes" id="UP000194664">
    <property type="component" value="Unassembled WGS sequence"/>
</dbReference>
<feature type="transmembrane region" description="Helical" evidence="1">
    <location>
        <begin position="150"/>
        <end position="172"/>
    </location>
</feature>
<feature type="signal peptide" evidence="2">
    <location>
        <begin position="1"/>
        <end position="19"/>
    </location>
</feature>
<proteinExistence type="predicted"/>
<keyword evidence="5" id="KW-1185">Reference proteome</keyword>
<accession>A0A251X260</accession>
<dbReference type="GO" id="GO:0035438">
    <property type="term" value="F:cyclic-di-GMP binding"/>
    <property type="evidence" value="ECO:0007669"/>
    <property type="project" value="InterPro"/>
</dbReference>
<keyword evidence="1" id="KW-0812">Transmembrane</keyword>
<feature type="domain" description="PilZ" evidence="3">
    <location>
        <begin position="176"/>
        <end position="262"/>
    </location>
</feature>
<dbReference type="OrthoDB" id="7877464at2"/>
<name>A0A251X260_9RHOB</name>
<protein>
    <recommendedName>
        <fullName evidence="3">PilZ domain-containing protein</fullName>
    </recommendedName>
</protein>
<comment type="caution">
    <text evidence="4">The sequence shown here is derived from an EMBL/GenBank/DDBJ whole genome shotgun (WGS) entry which is preliminary data.</text>
</comment>
<gene>
    <name evidence="4" type="ORF">BVC71_04155</name>
</gene>
<dbReference type="SUPFAM" id="SSF141371">
    <property type="entry name" value="PilZ domain-like"/>
    <property type="match status" value="1"/>
</dbReference>
<evidence type="ECO:0000313" key="4">
    <source>
        <dbReference type="EMBL" id="OUD10686.1"/>
    </source>
</evidence>
<dbReference type="Pfam" id="PF07238">
    <property type="entry name" value="PilZ"/>
    <property type="match status" value="1"/>
</dbReference>
<evidence type="ECO:0000259" key="3">
    <source>
        <dbReference type="Pfam" id="PF07238"/>
    </source>
</evidence>
<sequence length="267" mass="29393">MSRIFSYVFLFFLPFRTFAAIDCNLVADLDRVFGAHIQISETSPPPIEAVFFLRTTHIKLDSATVHNALRSYSTADQLSTIIHAAAETKNSIFDLRIGNTIGAQTRAARAEPILTRATSILRILGEPCLTTPPATPENQQTPASIQPVQIITSIIGAIFAATFGISIFAFFATRKTRRAQRYACHIKTIVQIDDDKHDATLFDISREGAKVKFHSGPNAIDRPMSVHLETGAISAQKMWANAHYCGLKFGRPLSKSDLATLVPAFFN</sequence>
<evidence type="ECO:0000313" key="5">
    <source>
        <dbReference type="Proteomes" id="UP000194664"/>
    </source>
</evidence>
<evidence type="ECO:0000256" key="1">
    <source>
        <dbReference type="SAM" id="Phobius"/>
    </source>
</evidence>
<evidence type="ECO:0000256" key="2">
    <source>
        <dbReference type="SAM" id="SignalP"/>
    </source>
</evidence>
<organism evidence="4 5">
    <name type="scientific">Marivivens niveibacter</name>
    <dbReference type="NCBI Taxonomy" id="1930667"/>
    <lineage>
        <taxon>Bacteria</taxon>
        <taxon>Pseudomonadati</taxon>
        <taxon>Pseudomonadota</taxon>
        <taxon>Alphaproteobacteria</taxon>
        <taxon>Rhodobacterales</taxon>
        <taxon>Paracoccaceae</taxon>
        <taxon>Marivivens group</taxon>
        <taxon>Marivivens</taxon>
    </lineage>
</organism>
<dbReference type="AlphaFoldDB" id="A0A251X260"/>
<dbReference type="InterPro" id="IPR009875">
    <property type="entry name" value="PilZ_domain"/>
</dbReference>